<feature type="domain" description="HTH-type transcriptional repressor NicS C-terminal" evidence="2">
    <location>
        <begin position="1"/>
        <end position="115"/>
    </location>
</feature>
<gene>
    <name evidence="3" type="ORF">GCM10007924_19850</name>
</gene>
<dbReference type="Pfam" id="PF17938">
    <property type="entry name" value="TetR_C_29"/>
    <property type="match status" value="1"/>
</dbReference>
<proteinExistence type="predicted"/>
<evidence type="ECO:0000259" key="2">
    <source>
        <dbReference type="Pfam" id="PF17938"/>
    </source>
</evidence>
<dbReference type="SUPFAM" id="SSF48498">
    <property type="entry name" value="Tetracyclin repressor-like, C-terminal domain"/>
    <property type="match status" value="1"/>
</dbReference>
<comment type="caution">
    <text evidence="3">The sequence shown here is derived from an EMBL/GenBank/DDBJ whole genome shotgun (WGS) entry which is preliminary data.</text>
</comment>
<keyword evidence="1" id="KW-0238">DNA-binding</keyword>
<evidence type="ECO:0000313" key="4">
    <source>
        <dbReference type="Proteomes" id="UP001161409"/>
    </source>
</evidence>
<dbReference type="InterPro" id="IPR041474">
    <property type="entry name" value="NicS_C"/>
</dbReference>
<reference evidence="3" key="1">
    <citation type="journal article" date="2014" name="Int. J. Syst. Evol. Microbiol.">
        <title>Complete genome of a new Firmicutes species belonging to the dominant human colonic microbiota ('Ruminococcus bicirculans') reveals two chromosomes and a selective capacity to utilize plant glucans.</title>
        <authorList>
            <consortium name="NISC Comparative Sequencing Program"/>
            <person name="Wegmann U."/>
            <person name="Louis P."/>
            <person name="Goesmann A."/>
            <person name="Henrissat B."/>
            <person name="Duncan S.H."/>
            <person name="Flint H.J."/>
        </authorList>
    </citation>
    <scope>NUCLEOTIDE SEQUENCE</scope>
    <source>
        <strain evidence="3">NBRC 103408</strain>
    </source>
</reference>
<dbReference type="EMBL" id="BSNF01000007">
    <property type="protein sequence ID" value="GLQ06764.1"/>
    <property type="molecule type" value="Genomic_DNA"/>
</dbReference>
<sequence length="121" mass="14100">MRKLVAFTFEHHSRHPDFIRLVMIENIHHGAYLQQSDIIRDLNITAIKELERLYARGVELGEFRSGISPLEIHWQISALSFFNVSNRVTFSMIFGDQLFSTENQSSLRQSVVDLIVRNVQK</sequence>
<dbReference type="Proteomes" id="UP001161409">
    <property type="component" value="Unassembled WGS sequence"/>
</dbReference>
<name>A0ABQ5U4C2_9PROT</name>
<dbReference type="InterPro" id="IPR050109">
    <property type="entry name" value="HTH-type_TetR-like_transc_reg"/>
</dbReference>
<reference evidence="3" key="2">
    <citation type="submission" date="2023-01" db="EMBL/GenBank/DDBJ databases">
        <title>Draft genome sequence of Sneathiella chinensis strain NBRC 103408.</title>
        <authorList>
            <person name="Sun Q."/>
            <person name="Mori K."/>
        </authorList>
    </citation>
    <scope>NUCLEOTIDE SEQUENCE</scope>
    <source>
        <strain evidence="3">NBRC 103408</strain>
    </source>
</reference>
<dbReference type="Gene3D" id="1.10.357.10">
    <property type="entry name" value="Tetracycline Repressor, domain 2"/>
    <property type="match status" value="1"/>
</dbReference>
<keyword evidence="4" id="KW-1185">Reference proteome</keyword>
<organism evidence="3 4">
    <name type="scientific">Sneathiella chinensis</name>
    <dbReference type="NCBI Taxonomy" id="349750"/>
    <lineage>
        <taxon>Bacteria</taxon>
        <taxon>Pseudomonadati</taxon>
        <taxon>Pseudomonadota</taxon>
        <taxon>Alphaproteobacteria</taxon>
        <taxon>Sneathiellales</taxon>
        <taxon>Sneathiellaceae</taxon>
        <taxon>Sneathiella</taxon>
    </lineage>
</organism>
<protein>
    <recommendedName>
        <fullName evidence="2">HTH-type transcriptional repressor NicS C-terminal domain-containing protein</fullName>
    </recommendedName>
</protein>
<evidence type="ECO:0000313" key="3">
    <source>
        <dbReference type="EMBL" id="GLQ06764.1"/>
    </source>
</evidence>
<accession>A0ABQ5U4C2</accession>
<dbReference type="PANTHER" id="PTHR30328">
    <property type="entry name" value="TRANSCRIPTIONAL REPRESSOR"/>
    <property type="match status" value="1"/>
</dbReference>
<dbReference type="PANTHER" id="PTHR30328:SF54">
    <property type="entry name" value="HTH-TYPE TRANSCRIPTIONAL REPRESSOR SCO4008"/>
    <property type="match status" value="1"/>
</dbReference>
<evidence type="ECO:0000256" key="1">
    <source>
        <dbReference type="ARBA" id="ARBA00023125"/>
    </source>
</evidence>
<dbReference type="InterPro" id="IPR036271">
    <property type="entry name" value="Tet_transcr_reg_TetR-rel_C_sf"/>
</dbReference>